<organism evidence="1 2">
    <name type="scientific">Mojavia pulchra JT2-VF2</name>
    <dbReference type="NCBI Taxonomy" id="287848"/>
    <lineage>
        <taxon>Bacteria</taxon>
        <taxon>Bacillati</taxon>
        <taxon>Cyanobacteriota</taxon>
        <taxon>Cyanophyceae</taxon>
        <taxon>Nostocales</taxon>
        <taxon>Nostocaceae</taxon>
    </lineage>
</organism>
<reference evidence="1" key="1">
    <citation type="submission" date="2021-05" db="EMBL/GenBank/DDBJ databases">
        <authorList>
            <person name="Pietrasiak N."/>
            <person name="Ward R."/>
            <person name="Stajich J.E."/>
            <person name="Kurbessoian T."/>
        </authorList>
    </citation>
    <scope>NUCLEOTIDE SEQUENCE</scope>
    <source>
        <strain evidence="1">JT2-VF2</strain>
    </source>
</reference>
<evidence type="ECO:0000313" key="1">
    <source>
        <dbReference type="EMBL" id="MBW4565817.1"/>
    </source>
</evidence>
<evidence type="ECO:0000313" key="2">
    <source>
        <dbReference type="Proteomes" id="UP000715781"/>
    </source>
</evidence>
<sequence>MTNNQPSIYDEHGLLYVWFEFLYSDQSSDKNVANNKPNNSTFGLSRVPIKGELLKVNNCLWIVEQVIHHNMSLEMINDLQKYQNRIFVATIQVRFDSFA</sequence>
<dbReference type="AlphaFoldDB" id="A0A951UJN6"/>
<protein>
    <submittedName>
        <fullName evidence="1">Uncharacterized protein</fullName>
    </submittedName>
</protein>
<gene>
    <name evidence="1" type="ORF">KME32_32985</name>
</gene>
<accession>A0A951UJN6</accession>
<dbReference type="Proteomes" id="UP000715781">
    <property type="component" value="Unassembled WGS sequence"/>
</dbReference>
<reference evidence="1" key="2">
    <citation type="journal article" date="2022" name="Microbiol. Resour. Announc.">
        <title>Metagenome Sequencing to Explore Phylogenomics of Terrestrial Cyanobacteria.</title>
        <authorList>
            <person name="Ward R.D."/>
            <person name="Stajich J.E."/>
            <person name="Johansen J.R."/>
            <person name="Huntemann M."/>
            <person name="Clum A."/>
            <person name="Foster B."/>
            <person name="Foster B."/>
            <person name="Roux S."/>
            <person name="Palaniappan K."/>
            <person name="Varghese N."/>
            <person name="Mukherjee S."/>
            <person name="Reddy T.B.K."/>
            <person name="Daum C."/>
            <person name="Copeland A."/>
            <person name="Chen I.A."/>
            <person name="Ivanova N.N."/>
            <person name="Kyrpides N.C."/>
            <person name="Shapiro N."/>
            <person name="Eloe-Fadrosh E.A."/>
            <person name="Pietrasiak N."/>
        </authorList>
    </citation>
    <scope>NUCLEOTIDE SEQUENCE</scope>
    <source>
        <strain evidence="1">JT2-VF2</strain>
    </source>
</reference>
<dbReference type="EMBL" id="JAHHHN010000048">
    <property type="protein sequence ID" value="MBW4565817.1"/>
    <property type="molecule type" value="Genomic_DNA"/>
</dbReference>
<name>A0A951UJN6_9NOST</name>
<comment type="caution">
    <text evidence="1">The sequence shown here is derived from an EMBL/GenBank/DDBJ whole genome shotgun (WGS) entry which is preliminary data.</text>
</comment>
<proteinExistence type="predicted"/>